<sequence length="144" mass="16917">MDFEIKRLITNEYSGGRYETVDLNELEAFVKAKLQHNDYGASVVKFFWGFELYKFDGGFAQFFSNDITSWKHSLNWLVSNSHFDWDIFYNLGKLEALQAMKTELLNSVLRIGEMKRKPKSFDYKAFYVDLDNIIDEYMTGNAKS</sequence>
<dbReference type="Proteomes" id="UP001517367">
    <property type="component" value="Unassembled WGS sequence"/>
</dbReference>
<evidence type="ECO:0000313" key="1">
    <source>
        <dbReference type="EMBL" id="MFN0290052.1"/>
    </source>
</evidence>
<organism evidence="1 2">
    <name type="scientific">Pedobacter helvus</name>
    <dbReference type="NCBI Taxonomy" id="2563444"/>
    <lineage>
        <taxon>Bacteria</taxon>
        <taxon>Pseudomonadati</taxon>
        <taxon>Bacteroidota</taxon>
        <taxon>Sphingobacteriia</taxon>
        <taxon>Sphingobacteriales</taxon>
        <taxon>Sphingobacteriaceae</taxon>
        <taxon>Pedobacter</taxon>
    </lineage>
</organism>
<evidence type="ECO:0000313" key="2">
    <source>
        <dbReference type="Proteomes" id="UP001517367"/>
    </source>
</evidence>
<proteinExistence type="predicted"/>
<comment type="caution">
    <text evidence="1">The sequence shown here is derived from an EMBL/GenBank/DDBJ whole genome shotgun (WGS) entry which is preliminary data.</text>
</comment>
<name>A0ABW9JGI2_9SPHI</name>
<evidence type="ECO:0008006" key="3">
    <source>
        <dbReference type="Google" id="ProtNLM"/>
    </source>
</evidence>
<keyword evidence="2" id="KW-1185">Reference proteome</keyword>
<accession>A0ABW9JGI2</accession>
<reference evidence="1 2" key="1">
    <citation type="submission" date="2024-12" db="EMBL/GenBank/DDBJ databases">
        <authorList>
            <person name="Hu S."/>
        </authorList>
    </citation>
    <scope>NUCLEOTIDE SEQUENCE [LARGE SCALE GENOMIC DNA]</scope>
    <source>
        <strain evidence="1 2">P-25</strain>
    </source>
</reference>
<protein>
    <recommendedName>
        <fullName evidence="3">DUF4375 domain-containing protein</fullName>
    </recommendedName>
</protein>
<dbReference type="RefSeq" id="WP_138727647.1">
    <property type="nucleotide sequence ID" value="NZ_SRMP02000001.1"/>
</dbReference>
<gene>
    <name evidence="1" type="ORF">E5L68_001540</name>
</gene>
<dbReference type="EMBL" id="SRMP02000001">
    <property type="protein sequence ID" value="MFN0290052.1"/>
    <property type="molecule type" value="Genomic_DNA"/>
</dbReference>